<feature type="compositionally biased region" description="Basic and acidic residues" evidence="1">
    <location>
        <begin position="147"/>
        <end position="159"/>
    </location>
</feature>
<dbReference type="KEGG" id="var:108339260"/>
<reference evidence="3" key="1">
    <citation type="journal article" date="2015" name="Proc. Natl. Acad. Sci. U.S.A.">
        <title>Genome sequencing of adzuki bean (Vigna angularis) provides insight into high starch and low fat accumulation and domestication.</title>
        <authorList>
            <person name="Yang K."/>
            <person name="Tian Z."/>
            <person name="Chen C."/>
            <person name="Luo L."/>
            <person name="Zhao B."/>
            <person name="Wang Z."/>
            <person name="Yu L."/>
            <person name="Li Y."/>
            <person name="Sun Y."/>
            <person name="Li W."/>
            <person name="Chen Y."/>
            <person name="Li Y."/>
            <person name="Zhang Y."/>
            <person name="Ai D."/>
            <person name="Zhao J."/>
            <person name="Shang C."/>
            <person name="Ma Y."/>
            <person name="Wu B."/>
            <person name="Wang M."/>
            <person name="Gao L."/>
            <person name="Sun D."/>
            <person name="Zhang P."/>
            <person name="Guo F."/>
            <person name="Wang W."/>
            <person name="Li Y."/>
            <person name="Wang J."/>
            <person name="Varshney R.K."/>
            <person name="Wang J."/>
            <person name="Ling H.Q."/>
            <person name="Wan P."/>
        </authorList>
    </citation>
    <scope>NUCLEOTIDE SEQUENCE</scope>
    <source>
        <strain evidence="3">cv. Jingnong 6</strain>
    </source>
</reference>
<feature type="region of interest" description="Disordered" evidence="1">
    <location>
        <begin position="36"/>
        <end position="78"/>
    </location>
</feature>
<name>A0A0L9V4H5_PHAAN</name>
<accession>A0A0L9V4H5</accession>
<dbReference type="EMBL" id="CM003378">
    <property type="protein sequence ID" value="KOM49906.1"/>
    <property type="molecule type" value="Genomic_DNA"/>
</dbReference>
<evidence type="ECO:0000256" key="1">
    <source>
        <dbReference type="SAM" id="MobiDB-lite"/>
    </source>
</evidence>
<feature type="region of interest" description="Disordered" evidence="1">
    <location>
        <begin position="107"/>
        <end position="159"/>
    </location>
</feature>
<dbReference type="Proteomes" id="UP000053144">
    <property type="component" value="Chromosome 8"/>
</dbReference>
<evidence type="ECO:0000313" key="3">
    <source>
        <dbReference type="Proteomes" id="UP000053144"/>
    </source>
</evidence>
<gene>
    <name evidence="2" type="ORF">LR48_Vigan08g073300</name>
</gene>
<feature type="compositionally biased region" description="Low complexity" evidence="1">
    <location>
        <begin position="58"/>
        <end position="69"/>
    </location>
</feature>
<sequence>MIGQGLERPDKGKWVARPKKWQRQAPKYVVRVPTTLPTIADPSPSSVRPPSTLAVDLTPTPTVHPSPTSAVHPSATPVADPLPPLVNITPIPPPVIINPTLPPVLITPTPAPVLITPTPPPDPTFIPSSSSIPFSEIVTPSADPDSAGDRDGVDPPLHD</sequence>
<dbReference type="Gramene" id="KOM49906">
    <property type="protein sequence ID" value="KOM49906"/>
    <property type="gene ID" value="LR48_Vigan08g073300"/>
</dbReference>
<dbReference type="AlphaFoldDB" id="A0A0L9V4H5"/>
<feature type="compositionally biased region" description="Low complexity" evidence="1">
    <location>
        <begin position="107"/>
        <end position="116"/>
    </location>
</feature>
<organism evidence="2 3">
    <name type="scientific">Phaseolus angularis</name>
    <name type="common">Azuki bean</name>
    <name type="synonym">Vigna angularis</name>
    <dbReference type="NCBI Taxonomy" id="3914"/>
    <lineage>
        <taxon>Eukaryota</taxon>
        <taxon>Viridiplantae</taxon>
        <taxon>Streptophyta</taxon>
        <taxon>Embryophyta</taxon>
        <taxon>Tracheophyta</taxon>
        <taxon>Spermatophyta</taxon>
        <taxon>Magnoliopsida</taxon>
        <taxon>eudicotyledons</taxon>
        <taxon>Gunneridae</taxon>
        <taxon>Pentapetalae</taxon>
        <taxon>rosids</taxon>
        <taxon>fabids</taxon>
        <taxon>Fabales</taxon>
        <taxon>Fabaceae</taxon>
        <taxon>Papilionoideae</taxon>
        <taxon>50 kb inversion clade</taxon>
        <taxon>NPAAA clade</taxon>
        <taxon>indigoferoid/millettioid clade</taxon>
        <taxon>Phaseoleae</taxon>
        <taxon>Vigna</taxon>
    </lineage>
</organism>
<feature type="compositionally biased region" description="Low complexity" evidence="1">
    <location>
        <begin position="125"/>
        <end position="137"/>
    </location>
</feature>
<evidence type="ECO:0000313" key="2">
    <source>
        <dbReference type="EMBL" id="KOM49906.1"/>
    </source>
</evidence>
<proteinExistence type="predicted"/>
<protein>
    <submittedName>
        <fullName evidence="2">Uncharacterized protein</fullName>
    </submittedName>
</protein>